<dbReference type="AlphaFoldDB" id="A0A3D8Q4H0"/>
<proteinExistence type="predicted"/>
<evidence type="ECO:0000313" key="3">
    <source>
        <dbReference type="Proteomes" id="UP000256645"/>
    </source>
</evidence>
<gene>
    <name evidence="2" type="ORF">BP6252_14000</name>
</gene>
<dbReference type="OrthoDB" id="4500945at2759"/>
<protein>
    <recommendedName>
        <fullName evidence="4">Extracellular membrane protein CFEM domain-containing protein</fullName>
    </recommendedName>
</protein>
<sequence length="79" mass="8019">MQFFSTITFTALFVATLSLAAPAPAPFPLESGAIYKRTCGTLTGTALTVCQEACKAVCDVATVGIAKTACENACTAGPL</sequence>
<organism evidence="2 3">
    <name type="scientific">Coleophoma cylindrospora</name>
    <dbReference type="NCBI Taxonomy" id="1849047"/>
    <lineage>
        <taxon>Eukaryota</taxon>
        <taxon>Fungi</taxon>
        <taxon>Dikarya</taxon>
        <taxon>Ascomycota</taxon>
        <taxon>Pezizomycotina</taxon>
        <taxon>Leotiomycetes</taxon>
        <taxon>Helotiales</taxon>
        <taxon>Dermateaceae</taxon>
        <taxon>Coleophoma</taxon>
    </lineage>
</organism>
<feature type="signal peptide" evidence="1">
    <location>
        <begin position="1"/>
        <end position="20"/>
    </location>
</feature>
<dbReference type="Proteomes" id="UP000256645">
    <property type="component" value="Unassembled WGS sequence"/>
</dbReference>
<feature type="chain" id="PRO_5017713743" description="Extracellular membrane protein CFEM domain-containing protein" evidence="1">
    <location>
        <begin position="21"/>
        <end position="79"/>
    </location>
</feature>
<evidence type="ECO:0008006" key="4">
    <source>
        <dbReference type="Google" id="ProtNLM"/>
    </source>
</evidence>
<evidence type="ECO:0000256" key="1">
    <source>
        <dbReference type="SAM" id="SignalP"/>
    </source>
</evidence>
<dbReference type="EMBL" id="PDLM01000030">
    <property type="protein sequence ID" value="RDW56745.1"/>
    <property type="molecule type" value="Genomic_DNA"/>
</dbReference>
<accession>A0A3D8Q4H0</accession>
<keyword evidence="1" id="KW-0732">Signal</keyword>
<reference evidence="2 3" key="1">
    <citation type="journal article" date="2018" name="IMA Fungus">
        <title>IMA Genome-F 9: Draft genome sequence of Annulohypoxylon stygium, Aspergillus mulundensis, Berkeleyomyces basicola (syn. Thielaviopsis basicola), Ceratocystis smalleyi, two Cercospora beticola strains, Coleophoma cylindrospora, Fusarium fracticaudum, Phialophora cf. hyalina, and Morchella septimelata.</title>
        <authorList>
            <person name="Wingfield B.D."/>
            <person name="Bills G.F."/>
            <person name="Dong Y."/>
            <person name="Huang W."/>
            <person name="Nel W.J."/>
            <person name="Swalarsk-Parry B.S."/>
            <person name="Vaghefi N."/>
            <person name="Wilken P.M."/>
            <person name="An Z."/>
            <person name="de Beer Z.W."/>
            <person name="De Vos L."/>
            <person name="Chen L."/>
            <person name="Duong T.A."/>
            <person name="Gao Y."/>
            <person name="Hammerbacher A."/>
            <person name="Kikkert J.R."/>
            <person name="Li Y."/>
            <person name="Li H."/>
            <person name="Li K."/>
            <person name="Li Q."/>
            <person name="Liu X."/>
            <person name="Ma X."/>
            <person name="Naidoo K."/>
            <person name="Pethybridge S.J."/>
            <person name="Sun J."/>
            <person name="Steenkamp E.T."/>
            <person name="van der Nest M.A."/>
            <person name="van Wyk S."/>
            <person name="Wingfield M.J."/>
            <person name="Xiong C."/>
            <person name="Yue Q."/>
            <person name="Zhang X."/>
        </authorList>
    </citation>
    <scope>NUCLEOTIDE SEQUENCE [LARGE SCALE GENOMIC DNA]</scope>
    <source>
        <strain evidence="2 3">BP6252</strain>
    </source>
</reference>
<evidence type="ECO:0000313" key="2">
    <source>
        <dbReference type="EMBL" id="RDW56745.1"/>
    </source>
</evidence>
<comment type="caution">
    <text evidence="2">The sequence shown here is derived from an EMBL/GenBank/DDBJ whole genome shotgun (WGS) entry which is preliminary data.</text>
</comment>
<keyword evidence="3" id="KW-1185">Reference proteome</keyword>
<name>A0A3D8Q4H0_9HELO</name>